<evidence type="ECO:0000256" key="1">
    <source>
        <dbReference type="ARBA" id="ARBA00022801"/>
    </source>
</evidence>
<evidence type="ECO:0000259" key="2">
    <source>
        <dbReference type="PROSITE" id="PS50263"/>
    </source>
</evidence>
<dbReference type="PATRIC" id="fig|1353533.3.peg.281"/>
<dbReference type="InterPro" id="IPR045254">
    <property type="entry name" value="Nit1/2_C-N_Hydrolase"/>
</dbReference>
<reference evidence="3 4" key="1">
    <citation type="submission" date="2013-07" db="EMBL/GenBank/DDBJ databases">
        <title>Draft genome sequence of Pseudoalteromonas luteoviolacea 2ta16.</title>
        <authorList>
            <person name="Allen E.E."/>
            <person name="Azam F."/>
            <person name="Podell S."/>
        </authorList>
    </citation>
    <scope>NUCLEOTIDE SEQUENCE [LARGE SCALE GENOMIC DNA]</scope>
    <source>
        <strain evidence="3 4">2ta16</strain>
    </source>
</reference>
<keyword evidence="1 3" id="KW-0378">Hydrolase</keyword>
<dbReference type="InterPro" id="IPR003010">
    <property type="entry name" value="C-N_Hydrolase"/>
</dbReference>
<dbReference type="Gene3D" id="3.60.110.10">
    <property type="entry name" value="Carbon-nitrogen hydrolase"/>
    <property type="match status" value="1"/>
</dbReference>
<comment type="caution">
    <text evidence="3">The sequence shown here is derived from an EMBL/GenBank/DDBJ whole genome shotgun (WGS) entry which is preliminary data.</text>
</comment>
<dbReference type="PANTHER" id="PTHR23088">
    <property type="entry name" value="NITRILASE-RELATED"/>
    <property type="match status" value="1"/>
</dbReference>
<dbReference type="AlphaFoldDB" id="V4HWZ6"/>
<sequence length="278" mass="31160">MNFMTVNDANVVVLPMCSGIDPEKNFDYVAQQLEALTIEGPTLVCLPEAWLAFCKSGADTFKIASSSEYWIEKISQLCRRNKIWLSAGTIPIPCTSEKYYAASCLFNERGELVAQYNKIHLFDADVHDKSKQYRESQHTEAGNEVVVVDSPFGRLGLSVCYDMRFTGLYQVQREQGASILLIPSAFTTVTGKAHWLPLLQARAIETQSFVIAAAQVGEHQNGRATFGHSVIISPWGEVQDNSELSLQPIQRRLNLAELDNIRLSMPVFKHNRFKSNII</sequence>
<organism evidence="3 4">
    <name type="scientific">Pseudoalteromonas luteoviolacea (strain 2ta16)</name>
    <dbReference type="NCBI Taxonomy" id="1353533"/>
    <lineage>
        <taxon>Bacteria</taxon>
        <taxon>Pseudomonadati</taxon>
        <taxon>Pseudomonadota</taxon>
        <taxon>Gammaproteobacteria</taxon>
        <taxon>Alteromonadales</taxon>
        <taxon>Pseudoalteromonadaceae</taxon>
        <taxon>Pseudoalteromonas</taxon>
    </lineage>
</organism>
<feature type="domain" description="CN hydrolase" evidence="2">
    <location>
        <begin position="1"/>
        <end position="260"/>
    </location>
</feature>
<name>V4HWZ6_PSEL2</name>
<dbReference type="CDD" id="cd07572">
    <property type="entry name" value="nit"/>
    <property type="match status" value="1"/>
</dbReference>
<dbReference type="GO" id="GO:0016811">
    <property type="term" value="F:hydrolase activity, acting on carbon-nitrogen (but not peptide) bonds, in linear amides"/>
    <property type="evidence" value="ECO:0007669"/>
    <property type="project" value="InterPro"/>
</dbReference>
<dbReference type="Pfam" id="PF00795">
    <property type="entry name" value="CN_hydrolase"/>
    <property type="match status" value="1"/>
</dbReference>
<dbReference type="InterPro" id="IPR036526">
    <property type="entry name" value="C-N_Hydrolase_sf"/>
</dbReference>
<dbReference type="EMBL" id="AUSV01000003">
    <property type="protein sequence ID" value="ESP95330.1"/>
    <property type="molecule type" value="Genomic_DNA"/>
</dbReference>
<dbReference type="Proteomes" id="UP000017820">
    <property type="component" value="Unassembled WGS sequence"/>
</dbReference>
<accession>V4HWZ6</accession>
<dbReference type="PROSITE" id="PS50263">
    <property type="entry name" value="CN_HYDROLASE"/>
    <property type="match status" value="1"/>
</dbReference>
<gene>
    <name evidence="3" type="ORF">PL2TA16_02667</name>
</gene>
<dbReference type="SUPFAM" id="SSF56317">
    <property type="entry name" value="Carbon-nitrogen hydrolase"/>
    <property type="match status" value="1"/>
</dbReference>
<dbReference type="PANTHER" id="PTHR23088:SF27">
    <property type="entry name" value="DEAMINATED GLUTATHIONE AMIDASE"/>
    <property type="match status" value="1"/>
</dbReference>
<protein>
    <submittedName>
        <fullName evidence="3">Putative amidohydrolase</fullName>
    </submittedName>
</protein>
<evidence type="ECO:0000313" key="4">
    <source>
        <dbReference type="Proteomes" id="UP000017820"/>
    </source>
</evidence>
<evidence type="ECO:0000313" key="3">
    <source>
        <dbReference type="EMBL" id="ESP95330.1"/>
    </source>
</evidence>
<proteinExistence type="predicted"/>